<feature type="compositionally biased region" description="Basic residues" evidence="3">
    <location>
        <begin position="169"/>
        <end position="181"/>
    </location>
</feature>
<dbReference type="SUPFAM" id="SSF50249">
    <property type="entry name" value="Nucleic acid-binding proteins"/>
    <property type="match status" value="1"/>
</dbReference>
<name>A0A6C0EFJ6_9ZZZZ</name>
<comment type="subcellular location">
    <subcellularLocation>
        <location evidence="1">Cytoplasm</location>
    </subcellularLocation>
</comment>
<evidence type="ECO:0000256" key="2">
    <source>
        <dbReference type="ARBA" id="ARBA00022490"/>
    </source>
</evidence>
<evidence type="ECO:0000256" key="3">
    <source>
        <dbReference type="SAM" id="MobiDB-lite"/>
    </source>
</evidence>
<dbReference type="InterPro" id="IPR011129">
    <property type="entry name" value="CSD"/>
</dbReference>
<dbReference type="PRINTS" id="PR00050">
    <property type="entry name" value="COLDSHOCK"/>
</dbReference>
<evidence type="ECO:0000256" key="1">
    <source>
        <dbReference type="ARBA" id="ARBA00004496"/>
    </source>
</evidence>
<sequence length="181" mass="20489">MSSTTEAVTSNTVTDEKRVKGVCKWFNNKSGYGFLTITEGEKKDSDIFVYHSSLQVGNENQYKYLVQGEYVDFTVTNVESSKSQGKYEYHATNVTGINGGKLMCETRNESRVSRPKSEITKATFSSKSPYRRLVKNEKETLEKVTEQQIDVLEKGDWSEIKPKDLANKAPRKGRGRPPKSQ</sequence>
<dbReference type="InterPro" id="IPR051373">
    <property type="entry name" value="Lin-28_RNA-binding"/>
</dbReference>
<dbReference type="EMBL" id="MN739823">
    <property type="protein sequence ID" value="QHT27532.1"/>
    <property type="molecule type" value="Genomic_DNA"/>
</dbReference>
<dbReference type="GO" id="GO:0005737">
    <property type="term" value="C:cytoplasm"/>
    <property type="evidence" value="ECO:0007669"/>
    <property type="project" value="UniProtKB-SubCell"/>
</dbReference>
<feature type="domain" description="CSD" evidence="4">
    <location>
        <begin position="18"/>
        <end position="96"/>
    </location>
</feature>
<dbReference type="GO" id="GO:0031054">
    <property type="term" value="P:pre-miRNA processing"/>
    <property type="evidence" value="ECO:0007669"/>
    <property type="project" value="TreeGrafter"/>
</dbReference>
<dbReference type="Gene3D" id="2.40.50.140">
    <property type="entry name" value="Nucleic acid-binding proteins"/>
    <property type="match status" value="1"/>
</dbReference>
<dbReference type="GO" id="GO:0003729">
    <property type="term" value="F:mRNA binding"/>
    <property type="evidence" value="ECO:0007669"/>
    <property type="project" value="TreeGrafter"/>
</dbReference>
<accession>A0A6C0EFJ6</accession>
<organism evidence="5">
    <name type="scientific">viral metagenome</name>
    <dbReference type="NCBI Taxonomy" id="1070528"/>
    <lineage>
        <taxon>unclassified sequences</taxon>
        <taxon>metagenomes</taxon>
        <taxon>organismal metagenomes</taxon>
    </lineage>
</organism>
<evidence type="ECO:0000313" key="5">
    <source>
        <dbReference type="EMBL" id="QHT27532.1"/>
    </source>
</evidence>
<dbReference type="PANTHER" id="PTHR46109">
    <property type="entry name" value="PROTEIN LIN-28"/>
    <property type="match status" value="1"/>
</dbReference>
<reference evidence="5" key="1">
    <citation type="journal article" date="2020" name="Nature">
        <title>Giant virus diversity and host interactions through global metagenomics.</title>
        <authorList>
            <person name="Schulz F."/>
            <person name="Roux S."/>
            <person name="Paez-Espino D."/>
            <person name="Jungbluth S."/>
            <person name="Walsh D.A."/>
            <person name="Denef V.J."/>
            <person name="McMahon K.D."/>
            <person name="Konstantinidis K.T."/>
            <person name="Eloe-Fadrosh E.A."/>
            <person name="Kyrpides N.C."/>
            <person name="Woyke T."/>
        </authorList>
    </citation>
    <scope>NUCLEOTIDE SEQUENCE</scope>
    <source>
        <strain evidence="5">GVMAG-M-3300023179-33</strain>
    </source>
</reference>
<protein>
    <recommendedName>
        <fullName evidence="4">CSD domain-containing protein</fullName>
    </recommendedName>
</protein>
<dbReference type="CDD" id="cd04458">
    <property type="entry name" value="CSP_CDS"/>
    <property type="match status" value="1"/>
</dbReference>
<dbReference type="PROSITE" id="PS51857">
    <property type="entry name" value="CSD_2"/>
    <property type="match status" value="1"/>
</dbReference>
<dbReference type="SMART" id="SM00357">
    <property type="entry name" value="CSP"/>
    <property type="match status" value="1"/>
</dbReference>
<dbReference type="InterPro" id="IPR012340">
    <property type="entry name" value="NA-bd_OB-fold"/>
</dbReference>
<dbReference type="GO" id="GO:0005634">
    <property type="term" value="C:nucleus"/>
    <property type="evidence" value="ECO:0007669"/>
    <property type="project" value="TreeGrafter"/>
</dbReference>
<feature type="region of interest" description="Disordered" evidence="3">
    <location>
        <begin position="160"/>
        <end position="181"/>
    </location>
</feature>
<dbReference type="InterPro" id="IPR002059">
    <property type="entry name" value="CSP_DNA-bd"/>
</dbReference>
<keyword evidence="2" id="KW-0963">Cytoplasm</keyword>
<proteinExistence type="predicted"/>
<evidence type="ECO:0000259" key="4">
    <source>
        <dbReference type="PROSITE" id="PS51857"/>
    </source>
</evidence>
<dbReference type="PANTHER" id="PTHR46109:SF1">
    <property type="entry name" value="PROTEIN LIN-28 HOMOLOG"/>
    <property type="match status" value="1"/>
</dbReference>
<dbReference type="AlphaFoldDB" id="A0A6C0EFJ6"/>
<dbReference type="Pfam" id="PF00313">
    <property type="entry name" value="CSD"/>
    <property type="match status" value="1"/>
</dbReference>